<dbReference type="AlphaFoldDB" id="A0A0P9BN20"/>
<protein>
    <submittedName>
        <fullName evidence="2">Uncharacterized protein</fullName>
    </submittedName>
</protein>
<feature type="transmembrane region" description="Helical" evidence="1">
    <location>
        <begin position="50"/>
        <end position="70"/>
    </location>
</feature>
<keyword evidence="3" id="KW-1185">Reference proteome</keyword>
<evidence type="ECO:0000256" key="1">
    <source>
        <dbReference type="SAM" id="Phobius"/>
    </source>
</evidence>
<evidence type="ECO:0000313" key="2">
    <source>
        <dbReference type="EMBL" id="KPU73205.1"/>
    </source>
</evidence>
<gene>
    <name evidence="2" type="primary">Dana\GF26616</name>
    <name evidence="2" type="ORF">GF26616</name>
</gene>
<reference evidence="2 3" key="1">
    <citation type="journal article" date="2007" name="Nature">
        <title>Evolution of genes and genomes on the Drosophila phylogeny.</title>
        <authorList>
            <consortium name="Drosophila 12 Genomes Consortium"/>
            <person name="Clark A.G."/>
            <person name="Eisen M.B."/>
            <person name="Smith D.R."/>
            <person name="Bergman C.M."/>
            <person name="Oliver B."/>
            <person name="Markow T.A."/>
            <person name="Kaufman T.C."/>
            <person name="Kellis M."/>
            <person name="Gelbart W."/>
            <person name="Iyer V.N."/>
            <person name="Pollard D.A."/>
            <person name="Sackton T.B."/>
            <person name="Larracuente A.M."/>
            <person name="Singh N.D."/>
            <person name="Abad J.P."/>
            <person name="Abt D.N."/>
            <person name="Adryan B."/>
            <person name="Aguade M."/>
            <person name="Akashi H."/>
            <person name="Anderson W.W."/>
            <person name="Aquadro C.F."/>
            <person name="Ardell D.H."/>
            <person name="Arguello R."/>
            <person name="Artieri C.G."/>
            <person name="Barbash D.A."/>
            <person name="Barker D."/>
            <person name="Barsanti P."/>
            <person name="Batterham P."/>
            <person name="Batzoglou S."/>
            <person name="Begun D."/>
            <person name="Bhutkar A."/>
            <person name="Blanco E."/>
            <person name="Bosak S.A."/>
            <person name="Bradley R.K."/>
            <person name="Brand A.D."/>
            <person name="Brent M.R."/>
            <person name="Brooks A.N."/>
            <person name="Brown R.H."/>
            <person name="Butlin R.K."/>
            <person name="Caggese C."/>
            <person name="Calvi B.R."/>
            <person name="Bernardo de Carvalho A."/>
            <person name="Caspi A."/>
            <person name="Castrezana S."/>
            <person name="Celniker S.E."/>
            <person name="Chang J.L."/>
            <person name="Chapple C."/>
            <person name="Chatterji S."/>
            <person name="Chinwalla A."/>
            <person name="Civetta A."/>
            <person name="Clifton S.W."/>
            <person name="Comeron J.M."/>
            <person name="Costello J.C."/>
            <person name="Coyne J.A."/>
            <person name="Daub J."/>
            <person name="David R.G."/>
            <person name="Delcher A.L."/>
            <person name="Delehaunty K."/>
            <person name="Do C.B."/>
            <person name="Ebling H."/>
            <person name="Edwards K."/>
            <person name="Eickbush T."/>
            <person name="Evans J.D."/>
            <person name="Filipski A."/>
            <person name="Findeiss S."/>
            <person name="Freyhult E."/>
            <person name="Fulton L."/>
            <person name="Fulton R."/>
            <person name="Garcia A.C."/>
            <person name="Gardiner A."/>
            <person name="Garfield D.A."/>
            <person name="Garvin B.E."/>
            <person name="Gibson G."/>
            <person name="Gilbert D."/>
            <person name="Gnerre S."/>
            <person name="Godfrey J."/>
            <person name="Good R."/>
            <person name="Gotea V."/>
            <person name="Gravely B."/>
            <person name="Greenberg A.J."/>
            <person name="Griffiths-Jones S."/>
            <person name="Gross S."/>
            <person name="Guigo R."/>
            <person name="Gustafson E.A."/>
            <person name="Haerty W."/>
            <person name="Hahn M.W."/>
            <person name="Halligan D.L."/>
            <person name="Halpern A.L."/>
            <person name="Halter G.M."/>
            <person name="Han M.V."/>
            <person name="Heger A."/>
            <person name="Hillier L."/>
            <person name="Hinrichs A.S."/>
            <person name="Holmes I."/>
            <person name="Hoskins R.A."/>
            <person name="Hubisz M.J."/>
            <person name="Hultmark D."/>
            <person name="Huntley M.A."/>
            <person name="Jaffe D.B."/>
            <person name="Jagadeeshan S."/>
            <person name="Jeck W.R."/>
            <person name="Johnson J."/>
            <person name="Jones C.D."/>
            <person name="Jordan W.C."/>
            <person name="Karpen G.H."/>
            <person name="Kataoka E."/>
            <person name="Keightley P.D."/>
            <person name="Kheradpour P."/>
            <person name="Kirkness E.F."/>
            <person name="Koerich L.B."/>
            <person name="Kristiansen K."/>
            <person name="Kudrna D."/>
            <person name="Kulathinal R.J."/>
            <person name="Kumar S."/>
            <person name="Kwok R."/>
            <person name="Lander E."/>
            <person name="Langley C.H."/>
            <person name="Lapoint R."/>
            <person name="Lazzaro B.P."/>
            <person name="Lee S.J."/>
            <person name="Levesque L."/>
            <person name="Li R."/>
            <person name="Lin C.F."/>
            <person name="Lin M.F."/>
            <person name="Lindblad-Toh K."/>
            <person name="Llopart A."/>
            <person name="Long M."/>
            <person name="Low L."/>
            <person name="Lozovsky E."/>
            <person name="Lu J."/>
            <person name="Luo M."/>
            <person name="Machado C.A."/>
            <person name="Makalowski W."/>
            <person name="Marzo M."/>
            <person name="Matsuda M."/>
            <person name="Matzkin L."/>
            <person name="McAllister B."/>
            <person name="McBride C.S."/>
            <person name="McKernan B."/>
            <person name="McKernan K."/>
            <person name="Mendez-Lago M."/>
            <person name="Minx P."/>
            <person name="Mollenhauer M.U."/>
            <person name="Montooth K."/>
            <person name="Mount S.M."/>
            <person name="Mu X."/>
            <person name="Myers E."/>
            <person name="Negre B."/>
            <person name="Newfeld S."/>
            <person name="Nielsen R."/>
            <person name="Noor M.A."/>
            <person name="O'Grady P."/>
            <person name="Pachter L."/>
            <person name="Papaceit M."/>
            <person name="Parisi M.J."/>
            <person name="Parisi M."/>
            <person name="Parts L."/>
            <person name="Pedersen J.S."/>
            <person name="Pesole G."/>
            <person name="Phillippy A.M."/>
            <person name="Ponting C.P."/>
            <person name="Pop M."/>
            <person name="Porcelli D."/>
            <person name="Powell J.R."/>
            <person name="Prohaska S."/>
            <person name="Pruitt K."/>
            <person name="Puig M."/>
            <person name="Quesneville H."/>
            <person name="Ram K.R."/>
            <person name="Rand D."/>
            <person name="Rasmussen M.D."/>
            <person name="Reed L.K."/>
            <person name="Reenan R."/>
            <person name="Reily A."/>
            <person name="Remington K.A."/>
            <person name="Rieger T.T."/>
            <person name="Ritchie M.G."/>
            <person name="Robin C."/>
            <person name="Rogers Y.H."/>
            <person name="Rohde C."/>
            <person name="Rozas J."/>
            <person name="Rubenfield M.J."/>
            <person name="Ruiz A."/>
            <person name="Russo S."/>
            <person name="Salzberg S.L."/>
            <person name="Sanchez-Gracia A."/>
            <person name="Saranga D.J."/>
            <person name="Sato H."/>
            <person name="Schaeffer S.W."/>
            <person name="Schatz M.C."/>
            <person name="Schlenke T."/>
            <person name="Schwartz R."/>
            <person name="Segarra C."/>
            <person name="Singh R.S."/>
            <person name="Sirot L."/>
            <person name="Sirota M."/>
            <person name="Sisneros N.B."/>
            <person name="Smith C.D."/>
            <person name="Smith T.F."/>
            <person name="Spieth J."/>
            <person name="Stage D.E."/>
            <person name="Stark A."/>
            <person name="Stephan W."/>
            <person name="Strausberg R.L."/>
            <person name="Strempel S."/>
            <person name="Sturgill D."/>
            <person name="Sutton G."/>
            <person name="Sutton G.G."/>
            <person name="Tao W."/>
            <person name="Teichmann S."/>
            <person name="Tobari Y.N."/>
            <person name="Tomimura Y."/>
            <person name="Tsolas J.M."/>
            <person name="Valente V.L."/>
            <person name="Venter E."/>
            <person name="Venter J.C."/>
            <person name="Vicario S."/>
            <person name="Vieira F.G."/>
            <person name="Vilella A.J."/>
            <person name="Villasante A."/>
            <person name="Walenz B."/>
            <person name="Wang J."/>
            <person name="Wasserman M."/>
            <person name="Watts T."/>
            <person name="Wilson D."/>
            <person name="Wilson R.K."/>
            <person name="Wing R.A."/>
            <person name="Wolfner M.F."/>
            <person name="Wong A."/>
            <person name="Wong G.K."/>
            <person name="Wu C.I."/>
            <person name="Wu G."/>
            <person name="Yamamoto D."/>
            <person name="Yang H.P."/>
            <person name="Yang S.P."/>
            <person name="Yorke J.A."/>
            <person name="Yoshida K."/>
            <person name="Zdobnov E."/>
            <person name="Zhang P."/>
            <person name="Zhang Y."/>
            <person name="Zimin A.V."/>
            <person name="Baldwin J."/>
            <person name="Abdouelleil A."/>
            <person name="Abdulkadir J."/>
            <person name="Abebe A."/>
            <person name="Abera B."/>
            <person name="Abreu J."/>
            <person name="Acer S.C."/>
            <person name="Aftuck L."/>
            <person name="Alexander A."/>
            <person name="An P."/>
            <person name="Anderson E."/>
            <person name="Anderson S."/>
            <person name="Arachi H."/>
            <person name="Azer M."/>
            <person name="Bachantsang P."/>
            <person name="Barry A."/>
            <person name="Bayul T."/>
            <person name="Berlin A."/>
            <person name="Bessette D."/>
            <person name="Bloom T."/>
            <person name="Blye J."/>
            <person name="Boguslavskiy L."/>
            <person name="Bonnet C."/>
            <person name="Boukhgalter B."/>
            <person name="Bourzgui I."/>
            <person name="Brown A."/>
            <person name="Cahill P."/>
            <person name="Channer S."/>
            <person name="Cheshatsang Y."/>
            <person name="Chuda L."/>
            <person name="Citroen M."/>
            <person name="Collymore A."/>
            <person name="Cooke P."/>
            <person name="Costello M."/>
            <person name="D'Aco K."/>
            <person name="Daza R."/>
            <person name="De Haan G."/>
            <person name="DeGray S."/>
            <person name="DeMaso C."/>
            <person name="Dhargay N."/>
            <person name="Dooley K."/>
            <person name="Dooley E."/>
            <person name="Doricent M."/>
            <person name="Dorje P."/>
            <person name="Dorjee K."/>
            <person name="Dupes A."/>
            <person name="Elong R."/>
            <person name="Falk J."/>
            <person name="Farina A."/>
            <person name="Faro S."/>
            <person name="Ferguson D."/>
            <person name="Fisher S."/>
            <person name="Foley C.D."/>
            <person name="Franke A."/>
            <person name="Friedrich D."/>
            <person name="Gadbois L."/>
            <person name="Gearin G."/>
            <person name="Gearin C.R."/>
            <person name="Giannoukos G."/>
            <person name="Goode T."/>
            <person name="Graham J."/>
            <person name="Grandbois E."/>
            <person name="Grewal S."/>
            <person name="Gyaltsen K."/>
            <person name="Hafez N."/>
            <person name="Hagos B."/>
            <person name="Hall J."/>
            <person name="Henson C."/>
            <person name="Hollinger A."/>
            <person name="Honan T."/>
            <person name="Huard M.D."/>
            <person name="Hughes L."/>
            <person name="Hurhula B."/>
            <person name="Husby M.E."/>
            <person name="Kamat A."/>
            <person name="Kanga B."/>
            <person name="Kashin S."/>
            <person name="Khazanovich D."/>
            <person name="Kisner P."/>
            <person name="Lance K."/>
            <person name="Lara M."/>
            <person name="Lee W."/>
            <person name="Lennon N."/>
            <person name="Letendre F."/>
            <person name="LeVine R."/>
            <person name="Lipovsky A."/>
            <person name="Liu X."/>
            <person name="Liu J."/>
            <person name="Liu S."/>
            <person name="Lokyitsang T."/>
            <person name="Lokyitsang Y."/>
            <person name="Lubonja R."/>
            <person name="Lui A."/>
            <person name="MacDonald P."/>
            <person name="Magnisalis V."/>
            <person name="Maru K."/>
            <person name="Matthews C."/>
            <person name="McCusker W."/>
            <person name="McDonough S."/>
            <person name="Mehta T."/>
            <person name="Meldrim J."/>
            <person name="Meneus L."/>
            <person name="Mihai O."/>
            <person name="Mihalev A."/>
            <person name="Mihova T."/>
            <person name="Mittelman R."/>
            <person name="Mlenga V."/>
            <person name="Montmayeur A."/>
            <person name="Mulrain L."/>
            <person name="Navidi A."/>
            <person name="Naylor J."/>
            <person name="Negash T."/>
            <person name="Nguyen T."/>
            <person name="Nguyen N."/>
            <person name="Nicol R."/>
            <person name="Norbu C."/>
            <person name="Norbu N."/>
            <person name="Novod N."/>
            <person name="O'Neill B."/>
            <person name="Osman S."/>
            <person name="Markiewicz E."/>
            <person name="Oyono O.L."/>
            <person name="Patti C."/>
            <person name="Phunkhang P."/>
            <person name="Pierre F."/>
            <person name="Priest M."/>
            <person name="Raghuraman S."/>
            <person name="Rege F."/>
            <person name="Reyes R."/>
            <person name="Rise C."/>
            <person name="Rogov P."/>
            <person name="Ross K."/>
            <person name="Ryan E."/>
            <person name="Settipalli S."/>
            <person name="Shea T."/>
            <person name="Sherpa N."/>
            <person name="Shi L."/>
            <person name="Shih D."/>
            <person name="Sparrow T."/>
            <person name="Spaulding J."/>
            <person name="Stalker J."/>
            <person name="Stange-Thomann N."/>
            <person name="Stavropoulos S."/>
            <person name="Stone C."/>
            <person name="Strader C."/>
            <person name="Tesfaye S."/>
            <person name="Thomson T."/>
            <person name="Thoulutsang Y."/>
            <person name="Thoulutsang D."/>
            <person name="Topham K."/>
            <person name="Topping I."/>
            <person name="Tsamla T."/>
            <person name="Vassiliev H."/>
            <person name="Vo A."/>
            <person name="Wangchuk T."/>
            <person name="Wangdi T."/>
            <person name="Weiand M."/>
            <person name="Wilkinson J."/>
            <person name="Wilson A."/>
            <person name="Yadav S."/>
            <person name="Young G."/>
            <person name="Yu Q."/>
            <person name="Zembek L."/>
            <person name="Zhong D."/>
            <person name="Zimmer A."/>
            <person name="Zwirko Z."/>
            <person name="Jaffe D.B."/>
            <person name="Alvarez P."/>
            <person name="Brockman W."/>
            <person name="Butler J."/>
            <person name="Chin C."/>
            <person name="Gnerre S."/>
            <person name="Grabherr M."/>
            <person name="Kleber M."/>
            <person name="Mauceli E."/>
            <person name="MacCallum I."/>
        </authorList>
    </citation>
    <scope>NUCLEOTIDE SEQUENCE [LARGE SCALE GENOMIC DNA]</scope>
    <source>
        <strain evidence="3">Tucson 14024-0371.13</strain>
    </source>
</reference>
<keyword evidence="1" id="KW-1133">Transmembrane helix</keyword>
<feature type="transmembrane region" description="Helical" evidence="1">
    <location>
        <begin position="106"/>
        <end position="124"/>
    </location>
</feature>
<feature type="transmembrane region" description="Helical" evidence="1">
    <location>
        <begin position="12"/>
        <end position="38"/>
    </location>
</feature>
<dbReference type="Proteomes" id="UP000007801">
    <property type="component" value="Unassembled WGS sequence"/>
</dbReference>
<keyword evidence="1" id="KW-0472">Membrane</keyword>
<feature type="transmembrane region" description="Helical" evidence="1">
    <location>
        <begin position="76"/>
        <end position="94"/>
    </location>
</feature>
<evidence type="ECO:0000313" key="3">
    <source>
        <dbReference type="Proteomes" id="UP000007801"/>
    </source>
</evidence>
<organism evidence="2 3">
    <name type="scientific">Drosophila ananassae</name>
    <name type="common">Fruit fly</name>
    <dbReference type="NCBI Taxonomy" id="7217"/>
    <lineage>
        <taxon>Eukaryota</taxon>
        <taxon>Metazoa</taxon>
        <taxon>Ecdysozoa</taxon>
        <taxon>Arthropoda</taxon>
        <taxon>Hexapoda</taxon>
        <taxon>Insecta</taxon>
        <taxon>Pterygota</taxon>
        <taxon>Neoptera</taxon>
        <taxon>Endopterygota</taxon>
        <taxon>Diptera</taxon>
        <taxon>Brachycera</taxon>
        <taxon>Muscomorpha</taxon>
        <taxon>Ephydroidea</taxon>
        <taxon>Drosophilidae</taxon>
        <taxon>Drosophila</taxon>
        <taxon>Sophophora</taxon>
    </lineage>
</organism>
<accession>A0A0P9BN20</accession>
<proteinExistence type="predicted"/>
<sequence>MVKELNCCLKFIKAWILLYCFANTAFGLIVLFIGDLIRSVIQFITEKIHVGPYIFGCLVLAMSIICVYGIIGDNSIAVSIFGLYFLVFLFLFIFRANHKYLETEDIVTICALLLGGSIPPFILACNL</sequence>
<dbReference type="InParanoid" id="A0A0P9BN20"/>
<name>A0A0P9BN20_DROAN</name>
<keyword evidence="1" id="KW-0812">Transmembrane</keyword>
<dbReference type="EMBL" id="CH902620">
    <property type="protein sequence ID" value="KPU73205.1"/>
    <property type="molecule type" value="Genomic_DNA"/>
</dbReference>